<keyword evidence="2" id="KW-1185">Reference proteome</keyword>
<evidence type="ECO:0000313" key="2">
    <source>
        <dbReference type="Proteomes" id="UP000825679"/>
    </source>
</evidence>
<organism evidence="1 2">
    <name type="scientific">Deefgea tanakiae</name>
    <dbReference type="NCBI Taxonomy" id="2865840"/>
    <lineage>
        <taxon>Bacteria</taxon>
        <taxon>Pseudomonadati</taxon>
        <taxon>Pseudomonadota</taxon>
        <taxon>Betaproteobacteria</taxon>
        <taxon>Neisseriales</taxon>
        <taxon>Chitinibacteraceae</taxon>
        <taxon>Deefgea</taxon>
    </lineage>
</organism>
<dbReference type="EMBL" id="CP081150">
    <property type="protein sequence ID" value="QZA77854.1"/>
    <property type="molecule type" value="Genomic_DNA"/>
</dbReference>
<dbReference type="RefSeq" id="WP_221006233.1">
    <property type="nucleotide sequence ID" value="NZ_CP081150.1"/>
</dbReference>
<proteinExistence type="predicted"/>
<evidence type="ECO:0000313" key="1">
    <source>
        <dbReference type="EMBL" id="QZA77854.1"/>
    </source>
</evidence>
<protein>
    <submittedName>
        <fullName evidence="1">Uncharacterized protein</fullName>
    </submittedName>
</protein>
<dbReference type="Proteomes" id="UP000825679">
    <property type="component" value="Chromosome"/>
</dbReference>
<accession>A0ABX8ZAF5</accession>
<reference evidence="1 2" key="1">
    <citation type="submission" date="2021-08" db="EMBL/GenBank/DDBJ databases">
        <title>complete genome sequencing of Deefgea sp. D25.</title>
        <authorList>
            <person name="Bae J.-W."/>
            <person name="Gim D.-H."/>
        </authorList>
    </citation>
    <scope>NUCLEOTIDE SEQUENCE [LARGE SCALE GENOMIC DNA]</scope>
    <source>
        <strain evidence="1 2">D25</strain>
    </source>
</reference>
<sequence>MLNYQLCLDANWGGPCNTVFGTPPNGNALSGTVLRPGAITQVLFWVLVYGDQPAMPGWHDDFIVITVSP</sequence>
<name>A0ABX8ZAF5_9NEIS</name>
<gene>
    <name evidence="1" type="ORF">K4H28_16570</name>
</gene>